<evidence type="ECO:0000256" key="15">
    <source>
        <dbReference type="SAM" id="Phobius"/>
    </source>
</evidence>
<dbReference type="GO" id="GO:0006071">
    <property type="term" value="P:glycerol metabolic process"/>
    <property type="evidence" value="ECO:0007669"/>
    <property type="project" value="UniProtKB-KW"/>
</dbReference>
<dbReference type="EC" id="2.3.1.20" evidence="5"/>
<comment type="subcellular location">
    <subcellularLocation>
        <location evidence="1">Endoplasmic reticulum membrane</location>
        <topology evidence="1">Multi-pass membrane protein</topology>
    </subcellularLocation>
</comment>
<keyword evidence="14" id="KW-0012">Acyltransferase</keyword>
<evidence type="ECO:0000256" key="13">
    <source>
        <dbReference type="ARBA" id="ARBA00023136"/>
    </source>
</evidence>
<dbReference type="PANTHER" id="PTHR12317:SF0">
    <property type="entry name" value="ACYLTRANSFERASE"/>
    <property type="match status" value="1"/>
</dbReference>
<evidence type="ECO:0000256" key="6">
    <source>
        <dbReference type="ARBA" id="ARBA00022516"/>
    </source>
</evidence>
<dbReference type="GO" id="GO:0020037">
    <property type="term" value="F:heme binding"/>
    <property type="evidence" value="ECO:0007669"/>
    <property type="project" value="InterPro"/>
</dbReference>
<dbReference type="Gene3D" id="1.10.490.10">
    <property type="entry name" value="Globins"/>
    <property type="match status" value="1"/>
</dbReference>
<keyword evidence="6" id="KW-0444">Lipid biosynthesis</keyword>
<dbReference type="GO" id="GO:0019825">
    <property type="term" value="F:oxygen binding"/>
    <property type="evidence" value="ECO:0007669"/>
    <property type="project" value="InterPro"/>
</dbReference>
<evidence type="ECO:0000256" key="1">
    <source>
        <dbReference type="ARBA" id="ARBA00004477"/>
    </source>
</evidence>
<reference evidence="16" key="1">
    <citation type="submission" date="2021-01" db="EMBL/GenBank/DDBJ databases">
        <authorList>
            <person name="Corre E."/>
            <person name="Pelletier E."/>
            <person name="Niang G."/>
            <person name="Scheremetjew M."/>
            <person name="Finn R."/>
            <person name="Kale V."/>
            <person name="Holt S."/>
            <person name="Cochrane G."/>
            <person name="Meng A."/>
            <person name="Brown T."/>
            <person name="Cohen L."/>
        </authorList>
    </citation>
    <scope>NUCLEOTIDE SEQUENCE</scope>
    <source>
        <strain evidence="16">OF101</strain>
    </source>
</reference>
<keyword evidence="7" id="KW-0808">Transferase</keyword>
<evidence type="ECO:0000313" key="16">
    <source>
        <dbReference type="EMBL" id="CAD9112477.1"/>
    </source>
</evidence>
<keyword evidence="9" id="KW-0319">Glycerol metabolism</keyword>
<comment type="pathway">
    <text evidence="2">Glycerolipid metabolism; triacylglycerol biosynthesis.</text>
</comment>
<sequence>MRRGHSSAPHVSMLDIHDAVDLADDDIALRDAPELRLSGRRTDYLEVARSVADKFIIRCLLDQTLRSFYGSTTDVMRLKAQQVEAILAAMRFGGRGPAARLSLEAHRGLSEEHLGRLRSHLEAAAREHVTLTQGVTRPEDAAEELVARLRSVPGLPLALLPTEDHKAEVVEQATAIKRKGGDDDHTKVVGGLKLAPLSVPIQRRRQMFGCMICCSMVPGAVVATGLCFFYWRSMWLLLVTYMPWVIFFDRAPWRGGRQPWPSLRRCFLFRWFSEYFPASLIKANPRADFNGTRPVLMGYHPHGILSFGAVCNFGTDATGWSEKFPNLTPRICTLNLNIKLPFLRELLTRLGFIAASRGSVKNALRPGNAVILVVGGAAEALDTKPGAYVLTLKRRTGFFRLALEHGADLVPTFGFGENDIYETVGHEGTMWYSIQRRIYKWLTFTLPVFYGRNVFTYNMGPLPYRRPLTVVVGEPIQVEKRESPTPEELEALRSKYIKALRKLYDEWQPRLEPGRETPLVIV</sequence>
<comment type="pathway">
    <text evidence="3">Lipid metabolism.</text>
</comment>
<dbReference type="CDD" id="cd07987">
    <property type="entry name" value="LPLAT_MGAT-like"/>
    <property type="match status" value="1"/>
</dbReference>
<evidence type="ECO:0000256" key="3">
    <source>
        <dbReference type="ARBA" id="ARBA00005189"/>
    </source>
</evidence>
<keyword evidence="8 15" id="KW-0812">Transmembrane</keyword>
<feature type="transmembrane region" description="Helical" evidence="15">
    <location>
        <begin position="207"/>
        <end position="223"/>
    </location>
</feature>
<evidence type="ECO:0000256" key="4">
    <source>
        <dbReference type="ARBA" id="ARBA00005420"/>
    </source>
</evidence>
<proteinExistence type="inferred from homology"/>
<evidence type="ECO:0000256" key="8">
    <source>
        <dbReference type="ARBA" id="ARBA00022692"/>
    </source>
</evidence>
<gene>
    <name evidence="16" type="ORF">ACAT0790_LOCUS13167</name>
</gene>
<dbReference type="GO" id="GO:0004144">
    <property type="term" value="F:diacylglycerol O-acyltransferase activity"/>
    <property type="evidence" value="ECO:0007669"/>
    <property type="project" value="UniProtKB-EC"/>
</dbReference>
<keyword evidence="10" id="KW-0256">Endoplasmic reticulum</keyword>
<dbReference type="GO" id="GO:0019432">
    <property type="term" value="P:triglyceride biosynthetic process"/>
    <property type="evidence" value="ECO:0007669"/>
    <property type="project" value="TreeGrafter"/>
</dbReference>
<evidence type="ECO:0000256" key="5">
    <source>
        <dbReference type="ARBA" id="ARBA00013244"/>
    </source>
</evidence>
<dbReference type="InterPro" id="IPR007130">
    <property type="entry name" value="DAGAT"/>
</dbReference>
<evidence type="ECO:0000256" key="14">
    <source>
        <dbReference type="ARBA" id="ARBA00023315"/>
    </source>
</evidence>
<evidence type="ECO:0000256" key="7">
    <source>
        <dbReference type="ARBA" id="ARBA00022679"/>
    </source>
</evidence>
<keyword evidence="11 15" id="KW-1133">Transmembrane helix</keyword>
<evidence type="ECO:0000256" key="11">
    <source>
        <dbReference type="ARBA" id="ARBA00022989"/>
    </source>
</evidence>
<dbReference type="Pfam" id="PF03982">
    <property type="entry name" value="DAGAT"/>
    <property type="match status" value="1"/>
</dbReference>
<accession>A0A7S1Q2D7</accession>
<dbReference type="PANTHER" id="PTHR12317">
    <property type="entry name" value="DIACYLGLYCEROL O-ACYLTRANSFERASE"/>
    <property type="match status" value="1"/>
</dbReference>
<evidence type="ECO:0000256" key="10">
    <source>
        <dbReference type="ARBA" id="ARBA00022824"/>
    </source>
</evidence>
<evidence type="ECO:0000256" key="9">
    <source>
        <dbReference type="ARBA" id="ARBA00022798"/>
    </source>
</evidence>
<keyword evidence="12" id="KW-0443">Lipid metabolism</keyword>
<dbReference type="EMBL" id="HBGE01021799">
    <property type="protein sequence ID" value="CAD9112477.1"/>
    <property type="molecule type" value="Transcribed_RNA"/>
</dbReference>
<protein>
    <recommendedName>
        <fullName evidence="5">diacylglycerol O-acyltransferase</fullName>
        <ecNumber evidence="5">2.3.1.20</ecNumber>
    </recommendedName>
</protein>
<dbReference type="GO" id="GO:0005789">
    <property type="term" value="C:endoplasmic reticulum membrane"/>
    <property type="evidence" value="ECO:0007669"/>
    <property type="project" value="UniProtKB-SubCell"/>
</dbReference>
<keyword evidence="13 15" id="KW-0472">Membrane</keyword>
<dbReference type="AlphaFoldDB" id="A0A7S1Q2D7"/>
<evidence type="ECO:0000256" key="12">
    <source>
        <dbReference type="ARBA" id="ARBA00023098"/>
    </source>
</evidence>
<dbReference type="InterPro" id="IPR012292">
    <property type="entry name" value="Globin/Proto"/>
</dbReference>
<organism evidence="16">
    <name type="scientific">Alexandrium catenella</name>
    <name type="common">Red tide dinoflagellate</name>
    <name type="synonym">Gonyaulax catenella</name>
    <dbReference type="NCBI Taxonomy" id="2925"/>
    <lineage>
        <taxon>Eukaryota</taxon>
        <taxon>Sar</taxon>
        <taxon>Alveolata</taxon>
        <taxon>Dinophyceae</taxon>
        <taxon>Gonyaulacales</taxon>
        <taxon>Pyrocystaceae</taxon>
        <taxon>Alexandrium</taxon>
    </lineage>
</organism>
<comment type="similarity">
    <text evidence="4">Belongs to the diacylglycerol acyltransferase family.</text>
</comment>
<dbReference type="SUPFAM" id="SSF69593">
    <property type="entry name" value="Glycerol-3-phosphate (1)-acyltransferase"/>
    <property type="match status" value="1"/>
</dbReference>
<name>A0A7S1Q2D7_ALECA</name>
<evidence type="ECO:0000256" key="2">
    <source>
        <dbReference type="ARBA" id="ARBA00004771"/>
    </source>
</evidence>